<dbReference type="OrthoDB" id="674604at2759"/>
<protein>
    <submittedName>
        <fullName evidence="1">Similar to Vegetative incompatibility protein HET-E-1 acc. no. Q00808</fullName>
    </submittedName>
</protein>
<dbReference type="PANTHER" id="PTHR10622:SF10">
    <property type="entry name" value="HET DOMAIN-CONTAINING PROTEIN"/>
    <property type="match status" value="1"/>
</dbReference>
<proteinExistence type="predicted"/>
<name>U4LIY3_PYROM</name>
<dbReference type="PANTHER" id="PTHR10622">
    <property type="entry name" value="HET DOMAIN-CONTAINING PROTEIN"/>
    <property type="match status" value="1"/>
</dbReference>
<dbReference type="STRING" id="1076935.U4LIY3"/>
<evidence type="ECO:0000313" key="2">
    <source>
        <dbReference type="Proteomes" id="UP000018144"/>
    </source>
</evidence>
<accession>U4LIY3</accession>
<reference evidence="1 2" key="1">
    <citation type="journal article" date="2013" name="PLoS Genet.">
        <title>The genome and development-dependent transcriptomes of Pyronema confluens: a window into fungal evolution.</title>
        <authorList>
            <person name="Traeger S."/>
            <person name="Altegoer F."/>
            <person name="Freitag M."/>
            <person name="Gabaldon T."/>
            <person name="Kempken F."/>
            <person name="Kumar A."/>
            <person name="Marcet-Houben M."/>
            <person name="Poggeler S."/>
            <person name="Stajich J.E."/>
            <person name="Nowrousian M."/>
        </authorList>
    </citation>
    <scope>NUCLEOTIDE SEQUENCE [LARGE SCALE GENOMIC DNA]</scope>
    <source>
        <strain evidence="2">CBS 100304</strain>
        <tissue evidence="1">Vegetative mycelium</tissue>
    </source>
</reference>
<dbReference type="AlphaFoldDB" id="U4LIY3"/>
<dbReference type="Proteomes" id="UP000018144">
    <property type="component" value="Unassembled WGS sequence"/>
</dbReference>
<keyword evidence="2" id="KW-1185">Reference proteome</keyword>
<gene>
    <name evidence="1" type="ORF">PCON_11858</name>
</gene>
<sequence>MFDWYKNAELCSVYMEDCVQDVLEISDPKSSFARSRWFTRCWTLQELLAPRKALFFDSKWNEIGTRIILRKAISLITEIDIKALQYDYRKVQHDFSIAQKMSCAAKRQTTRIEDIAYCLLGIFSINMPIIYREGDNGFERLQLEITKFSDDQSLFAWQMHVSHKTKLRYWIQQWNEGLLAHHPRNFENSGAVKHGGGSVSSYSTTNRGIHIEIPPIEVPNNELGRHQDFILMYGLTGNYQLFRVPGYRLYKVFLNCWFGGSSHLQISDRLAIYLWTEDDEGFCRVFPGTVTLVDTEELVKAHKRRIYVRPLDTWRNLPDAGYAGRPLIFENLKMESGVHLPLKTLLRSIRPYVWMNTCCIDKRSSAELSEAINSMYKWYAGAEVCFAYLSDYFEFGFSTFEGSRWFRRGWTLQELLAPRKVLIFDATWSELGTRNILKHVIAKTTGIDIRALQGYWKIQDEFSIVQKMSWAAMRETTRREDLAYCLLGIFDINIPIIYEEGNKAFQQLQLEIMKFSEDQSLFAWQDEINIDSEMLGDDC</sequence>
<dbReference type="EMBL" id="HF935693">
    <property type="protein sequence ID" value="CCX12264.1"/>
    <property type="molecule type" value="Genomic_DNA"/>
</dbReference>
<evidence type="ECO:0000313" key="1">
    <source>
        <dbReference type="EMBL" id="CCX12264.1"/>
    </source>
</evidence>
<organism evidence="1 2">
    <name type="scientific">Pyronema omphalodes (strain CBS 100304)</name>
    <name type="common">Pyronema confluens</name>
    <dbReference type="NCBI Taxonomy" id="1076935"/>
    <lineage>
        <taxon>Eukaryota</taxon>
        <taxon>Fungi</taxon>
        <taxon>Dikarya</taxon>
        <taxon>Ascomycota</taxon>
        <taxon>Pezizomycotina</taxon>
        <taxon>Pezizomycetes</taxon>
        <taxon>Pezizales</taxon>
        <taxon>Pyronemataceae</taxon>
        <taxon>Pyronema</taxon>
    </lineage>
</organism>